<dbReference type="GeneID" id="89619352"/>
<evidence type="ECO:0000256" key="2">
    <source>
        <dbReference type="ARBA" id="ARBA00011123"/>
    </source>
</evidence>
<organism evidence="6 7">
    <name type="scientific">Solobacterium moorei</name>
    <dbReference type="NCBI Taxonomy" id="102148"/>
    <lineage>
        <taxon>Bacteria</taxon>
        <taxon>Bacillati</taxon>
        <taxon>Bacillota</taxon>
        <taxon>Erysipelotrichia</taxon>
        <taxon>Erysipelotrichales</taxon>
        <taxon>Erysipelotrichaceae</taxon>
        <taxon>Solobacterium</taxon>
    </lineage>
</organism>
<evidence type="ECO:0000313" key="6">
    <source>
        <dbReference type="EMBL" id="RGT55133.1"/>
    </source>
</evidence>
<comment type="function">
    <text evidence="3">Allows the formation of correctly charged Asn-tRNA(Asn) or Gln-tRNA(Gln) through the transamidation of misacylated Asp-tRNA(Asn) or Glu-tRNA(Gln) in organisms which lack either or both of asparaginyl-tRNA or glutaminyl-tRNA synthetases. The reaction takes place in the presence of glutamine and ATP through an activated phospho-Asp-tRNA(Asn) or phospho-Glu-tRNA(Gln).</text>
</comment>
<dbReference type="EMBL" id="QRWX01000003">
    <property type="protein sequence ID" value="RGT55133.1"/>
    <property type="molecule type" value="Genomic_DNA"/>
</dbReference>
<reference evidence="6 7" key="1">
    <citation type="submission" date="2018-08" db="EMBL/GenBank/DDBJ databases">
        <title>A genome reference for cultivated species of the human gut microbiota.</title>
        <authorList>
            <person name="Zou Y."/>
            <person name="Xue W."/>
            <person name="Luo G."/>
        </authorList>
    </citation>
    <scope>NUCLEOTIDE SEQUENCE [LARGE SCALE GENOMIC DNA]</scope>
    <source>
        <strain evidence="6 7">AF18-46</strain>
    </source>
</reference>
<evidence type="ECO:0000256" key="1">
    <source>
        <dbReference type="ARBA" id="ARBA00010757"/>
    </source>
</evidence>
<dbReference type="InterPro" id="IPR036113">
    <property type="entry name" value="Asp/Glu-ADT_sf_sub_c"/>
</dbReference>
<dbReference type="SUPFAM" id="SSF141000">
    <property type="entry name" value="Glu-tRNAGln amidotransferase C subunit"/>
    <property type="match status" value="1"/>
</dbReference>
<evidence type="ECO:0000313" key="7">
    <source>
        <dbReference type="Proteomes" id="UP000284731"/>
    </source>
</evidence>
<protein>
    <submittedName>
        <fullName evidence="6">Asp-tRNA(Asn)/Glu-tRNA(Gln) amidotransferase GatCAB subunit C</fullName>
    </submittedName>
</protein>
<dbReference type="GO" id="GO:0006450">
    <property type="term" value="P:regulation of translational fidelity"/>
    <property type="evidence" value="ECO:0007669"/>
    <property type="project" value="InterPro"/>
</dbReference>
<evidence type="ECO:0000256" key="4">
    <source>
        <dbReference type="ARBA" id="ARBA00047380"/>
    </source>
</evidence>
<keyword evidence="6" id="KW-0808">Transferase</keyword>
<sequence>MVENKNREYFQKLANQLMFNLSNEEADELVSEFGTLEQQFALMEEINTDGVEEMIYPFEEPTTYIRHDEPDHVISQDDAMRNVTKKLEGHFVLPKVVK</sequence>
<dbReference type="Proteomes" id="UP000284731">
    <property type="component" value="Unassembled WGS sequence"/>
</dbReference>
<comment type="similarity">
    <text evidence="1">Belongs to the GatC family.</text>
</comment>
<dbReference type="NCBIfam" id="TIGR00135">
    <property type="entry name" value="gatC"/>
    <property type="match status" value="1"/>
</dbReference>
<proteinExistence type="inferred from homology"/>
<dbReference type="AlphaFoldDB" id="A0A412PDK5"/>
<gene>
    <name evidence="6" type="primary">gatC</name>
    <name evidence="6" type="ORF">DWX20_08245</name>
</gene>
<dbReference type="InterPro" id="IPR003837">
    <property type="entry name" value="GatC"/>
</dbReference>
<dbReference type="GO" id="GO:0016740">
    <property type="term" value="F:transferase activity"/>
    <property type="evidence" value="ECO:0007669"/>
    <property type="project" value="UniProtKB-KW"/>
</dbReference>
<accession>A0A412PDK5</accession>
<comment type="catalytic activity">
    <reaction evidence="4">
        <text>L-aspartyl-tRNA(Asn) + L-glutamine + ATP + H2O = L-asparaginyl-tRNA(Asn) + L-glutamate + ADP + phosphate + 2 H(+)</text>
        <dbReference type="Rhea" id="RHEA:14513"/>
        <dbReference type="Rhea" id="RHEA-COMP:9674"/>
        <dbReference type="Rhea" id="RHEA-COMP:9677"/>
        <dbReference type="ChEBI" id="CHEBI:15377"/>
        <dbReference type="ChEBI" id="CHEBI:15378"/>
        <dbReference type="ChEBI" id="CHEBI:29985"/>
        <dbReference type="ChEBI" id="CHEBI:30616"/>
        <dbReference type="ChEBI" id="CHEBI:43474"/>
        <dbReference type="ChEBI" id="CHEBI:58359"/>
        <dbReference type="ChEBI" id="CHEBI:78515"/>
        <dbReference type="ChEBI" id="CHEBI:78516"/>
        <dbReference type="ChEBI" id="CHEBI:456216"/>
    </reaction>
</comment>
<evidence type="ECO:0000256" key="5">
    <source>
        <dbReference type="ARBA" id="ARBA00047913"/>
    </source>
</evidence>
<dbReference type="RefSeq" id="WP_028077705.1">
    <property type="nucleotide sequence ID" value="NZ_AP028934.1"/>
</dbReference>
<comment type="caution">
    <text evidence="6">The sequence shown here is derived from an EMBL/GenBank/DDBJ whole genome shotgun (WGS) entry which is preliminary data.</text>
</comment>
<dbReference type="Pfam" id="PF02686">
    <property type="entry name" value="GatC"/>
    <property type="match status" value="1"/>
</dbReference>
<comment type="catalytic activity">
    <reaction evidence="5">
        <text>L-glutamyl-tRNA(Gln) + L-glutamine + ATP + H2O = L-glutaminyl-tRNA(Gln) + L-glutamate + ADP + phosphate + H(+)</text>
        <dbReference type="Rhea" id="RHEA:17521"/>
        <dbReference type="Rhea" id="RHEA-COMP:9681"/>
        <dbReference type="Rhea" id="RHEA-COMP:9684"/>
        <dbReference type="ChEBI" id="CHEBI:15377"/>
        <dbReference type="ChEBI" id="CHEBI:15378"/>
        <dbReference type="ChEBI" id="CHEBI:29985"/>
        <dbReference type="ChEBI" id="CHEBI:30616"/>
        <dbReference type="ChEBI" id="CHEBI:43474"/>
        <dbReference type="ChEBI" id="CHEBI:58359"/>
        <dbReference type="ChEBI" id="CHEBI:78520"/>
        <dbReference type="ChEBI" id="CHEBI:78521"/>
        <dbReference type="ChEBI" id="CHEBI:456216"/>
    </reaction>
</comment>
<name>A0A412PDK5_9FIRM</name>
<comment type="subunit">
    <text evidence="2">Heterotrimer of A, B and C subunits.</text>
</comment>
<evidence type="ECO:0000256" key="3">
    <source>
        <dbReference type="ARBA" id="ARBA00024799"/>
    </source>
</evidence>